<evidence type="ECO:0000313" key="2">
    <source>
        <dbReference type="EMBL" id="TKA22356.1"/>
    </source>
</evidence>
<accession>A0A4U0TKW0</accession>
<reference evidence="2 3" key="1">
    <citation type="submission" date="2017-03" db="EMBL/GenBank/DDBJ databases">
        <title>Genomes of endolithic fungi from Antarctica.</title>
        <authorList>
            <person name="Coleine C."/>
            <person name="Masonjones S."/>
            <person name="Stajich J.E."/>
        </authorList>
    </citation>
    <scope>NUCLEOTIDE SEQUENCE [LARGE SCALE GENOMIC DNA]</scope>
    <source>
        <strain evidence="2 3">CCFEE 6315</strain>
    </source>
</reference>
<comment type="caution">
    <text evidence="2">The sequence shown here is derived from an EMBL/GenBank/DDBJ whole genome shotgun (WGS) entry which is preliminary data.</text>
</comment>
<sequence length="400" mass="44198">MGQSNVSSVVLSIVASFSSGLDVFDQFKKERGRRRRLRSKEGQDVDELRLVRSLRRGPEDIGREYQKGIQVAGNTFVVGDAIAHATLAEVLLRLNTGLVNIICSFLKRDNQSLQPDCKPLTLLAEQSRIDTCRALRHLARRMSDLHRKPFSSSTPALVRIDSGSEDKEQSQSQLPVAAKPPKLTGPTLARVVVQGSSKPSQLMLVKPADRQKKSKSYSSLSTARAASEGAKTGSTESSSPPPYDFDELRPKPLRLASTGSQTTPETVHPPRKQSLANLRAPPPRKPDTLRATKSAPKLPRVYDVDQHMPPPLPALPTREELEALKRRKPASTYHSASSDRTKLGEIPMQEWPRAVDLDAMSIANKEAVRNGWPLNQVGPEDGMKKKSGIFRWFRKKDAVA</sequence>
<name>A0A4U0TKW0_9PEZI</name>
<protein>
    <submittedName>
        <fullName evidence="2">Uncharacterized protein</fullName>
    </submittedName>
</protein>
<dbReference type="PANTHER" id="PTHR42354:SF1">
    <property type="entry name" value="C2H2-TYPE DOMAIN-CONTAINING PROTEIN"/>
    <property type="match status" value="1"/>
</dbReference>
<feature type="region of interest" description="Disordered" evidence="1">
    <location>
        <begin position="146"/>
        <end position="297"/>
    </location>
</feature>
<keyword evidence="3" id="KW-1185">Reference proteome</keyword>
<proteinExistence type="predicted"/>
<evidence type="ECO:0000256" key="1">
    <source>
        <dbReference type="SAM" id="MobiDB-lite"/>
    </source>
</evidence>
<dbReference type="Proteomes" id="UP000308549">
    <property type="component" value="Unassembled WGS sequence"/>
</dbReference>
<feature type="region of interest" description="Disordered" evidence="1">
    <location>
        <begin position="324"/>
        <end position="347"/>
    </location>
</feature>
<organism evidence="2 3">
    <name type="scientific">Salinomyces thailandicus</name>
    <dbReference type="NCBI Taxonomy" id="706561"/>
    <lineage>
        <taxon>Eukaryota</taxon>
        <taxon>Fungi</taxon>
        <taxon>Dikarya</taxon>
        <taxon>Ascomycota</taxon>
        <taxon>Pezizomycotina</taxon>
        <taxon>Dothideomycetes</taxon>
        <taxon>Dothideomycetidae</taxon>
        <taxon>Mycosphaerellales</taxon>
        <taxon>Teratosphaeriaceae</taxon>
        <taxon>Salinomyces</taxon>
    </lineage>
</organism>
<dbReference type="EMBL" id="NAJL01000077">
    <property type="protein sequence ID" value="TKA22356.1"/>
    <property type="molecule type" value="Genomic_DNA"/>
</dbReference>
<dbReference type="PANTHER" id="PTHR42354">
    <property type="entry name" value="C2H2-TYPE DOMAIN-CONTAINING PROTEIN"/>
    <property type="match status" value="1"/>
</dbReference>
<dbReference type="OrthoDB" id="5226911at2759"/>
<dbReference type="AlphaFoldDB" id="A0A4U0TKW0"/>
<gene>
    <name evidence="2" type="ORF">B0A50_08175</name>
</gene>
<evidence type="ECO:0000313" key="3">
    <source>
        <dbReference type="Proteomes" id="UP000308549"/>
    </source>
</evidence>